<keyword evidence="2" id="KW-0560">Oxidoreductase</keyword>
<dbReference type="SUPFAM" id="SSF51735">
    <property type="entry name" value="NAD(P)-binding Rossmann-fold domains"/>
    <property type="match status" value="1"/>
</dbReference>
<gene>
    <name evidence="4" type="ORF">LPTSP1_31640</name>
</gene>
<dbReference type="Proteomes" id="UP000245076">
    <property type="component" value="Unassembled WGS sequence"/>
</dbReference>
<dbReference type="InterPro" id="IPR036291">
    <property type="entry name" value="NAD(P)-bd_dom_sf"/>
</dbReference>
<dbReference type="PRINTS" id="PR00081">
    <property type="entry name" value="GDHRDH"/>
</dbReference>
<dbReference type="Pfam" id="PF00106">
    <property type="entry name" value="adh_short"/>
    <property type="match status" value="1"/>
</dbReference>
<comment type="similarity">
    <text evidence="1 3">Belongs to the short-chain dehydrogenases/reductases (SDR) family.</text>
</comment>
<dbReference type="InterPro" id="IPR002347">
    <property type="entry name" value="SDR_fam"/>
</dbReference>
<dbReference type="GO" id="GO:0016020">
    <property type="term" value="C:membrane"/>
    <property type="evidence" value="ECO:0007669"/>
    <property type="project" value="TreeGrafter"/>
</dbReference>
<evidence type="ECO:0000256" key="3">
    <source>
        <dbReference type="RuleBase" id="RU000363"/>
    </source>
</evidence>
<protein>
    <submittedName>
        <fullName evidence="4">KR domain protein</fullName>
    </submittedName>
</protein>
<evidence type="ECO:0000313" key="5">
    <source>
        <dbReference type="Proteomes" id="UP000245076"/>
    </source>
</evidence>
<evidence type="ECO:0000256" key="1">
    <source>
        <dbReference type="ARBA" id="ARBA00006484"/>
    </source>
</evidence>
<keyword evidence="5" id="KW-1185">Reference proteome</keyword>
<dbReference type="AlphaFoldDB" id="A0A2P2D6B4"/>
<dbReference type="PROSITE" id="PS00061">
    <property type="entry name" value="ADH_SHORT"/>
    <property type="match status" value="1"/>
</dbReference>
<sequence length="366" mass="40922">MDLETNIRKASELHNYISRKIKDHKALYSKSGYERDLMVLDKMKRGFLSKDISSLTWLKDESKGIADTLGSHVEEPNFLNKIYDLLTILDQILVEIKKPNFQKTVLITGGSSGIGKELSILLYKQGYQVLVVSISKEELKLLHKECKEINPSGKLETLEADLTQTESISKILKWISKLNLEVGVLVNNAGFGLWGKSWELSSEKVDSMLLLNIGAVTRLSNEFSKRMIERKHGFILNVASTASLQPLSYMAAYAASKSYVVSFSEALAAELAPYGVKLGILYPGTTKTNFLSVAGIHKENKKGSLGNLAYSIAMDPKDVAKVAFNAIQNETKRSVPGFMNKAHYYSTKIFPSWIVKRIADRIFKKE</sequence>
<dbReference type="GO" id="GO:0016491">
    <property type="term" value="F:oxidoreductase activity"/>
    <property type="evidence" value="ECO:0007669"/>
    <property type="project" value="UniProtKB-KW"/>
</dbReference>
<dbReference type="CDD" id="cd05233">
    <property type="entry name" value="SDR_c"/>
    <property type="match status" value="1"/>
</dbReference>
<dbReference type="InterPro" id="IPR020904">
    <property type="entry name" value="Sc_DH/Rdtase_CS"/>
</dbReference>
<evidence type="ECO:0000313" key="4">
    <source>
        <dbReference type="EMBL" id="GBF40150.1"/>
    </source>
</evidence>
<evidence type="ECO:0000256" key="2">
    <source>
        <dbReference type="ARBA" id="ARBA00023002"/>
    </source>
</evidence>
<reference evidence="4 5" key="1">
    <citation type="submission" date="2018-02" db="EMBL/GenBank/DDBJ databases">
        <title>Novel Leptospira species isolated from soil and water in Japan.</title>
        <authorList>
            <person name="Nakao R."/>
            <person name="Masuzawa T."/>
        </authorList>
    </citation>
    <scope>NUCLEOTIDE SEQUENCE [LARGE SCALE GENOMIC DNA]</scope>
    <source>
        <strain evidence="4 5">E8</strain>
    </source>
</reference>
<organism evidence="4 5">
    <name type="scientific">Leptospira johnsonii</name>
    <dbReference type="NCBI Taxonomy" id="1917820"/>
    <lineage>
        <taxon>Bacteria</taxon>
        <taxon>Pseudomonadati</taxon>
        <taxon>Spirochaetota</taxon>
        <taxon>Spirochaetia</taxon>
        <taxon>Leptospirales</taxon>
        <taxon>Leptospiraceae</taxon>
        <taxon>Leptospira</taxon>
    </lineage>
</organism>
<proteinExistence type="inferred from homology"/>
<comment type="caution">
    <text evidence="4">The sequence shown here is derived from an EMBL/GenBank/DDBJ whole genome shotgun (WGS) entry which is preliminary data.</text>
</comment>
<dbReference type="PANTHER" id="PTHR44196:SF2">
    <property type="entry name" value="SHORT-CHAIN DEHYDROGENASE-RELATED"/>
    <property type="match status" value="1"/>
</dbReference>
<name>A0A2P2D6B4_9LEPT</name>
<dbReference type="PANTHER" id="PTHR44196">
    <property type="entry name" value="DEHYDROGENASE/REDUCTASE SDR FAMILY MEMBER 7B"/>
    <property type="match status" value="1"/>
</dbReference>
<dbReference type="Gene3D" id="3.40.50.720">
    <property type="entry name" value="NAD(P)-binding Rossmann-like Domain"/>
    <property type="match status" value="1"/>
</dbReference>
<accession>A0A2P2D6B4</accession>
<dbReference type="EMBL" id="BFAY01000011">
    <property type="protein sequence ID" value="GBF40150.1"/>
    <property type="molecule type" value="Genomic_DNA"/>
</dbReference>
<dbReference type="PRINTS" id="PR00080">
    <property type="entry name" value="SDRFAMILY"/>
</dbReference>